<sequence length="79" mass="8255">MAKLKAPFLSLGASGALGKSIVAFPWKGIDCLREYVIPANPKSTLQLAQRALFTAAITLIHYAEGLTGSPLGAVDKTAL</sequence>
<feature type="non-terminal residue" evidence="1">
    <location>
        <position position="79"/>
    </location>
</feature>
<dbReference type="AlphaFoldDB" id="X1VPJ6"/>
<gene>
    <name evidence="1" type="ORF">S12H4_58859</name>
</gene>
<name>X1VPJ6_9ZZZZ</name>
<evidence type="ECO:0000313" key="1">
    <source>
        <dbReference type="EMBL" id="GAJ21972.1"/>
    </source>
</evidence>
<proteinExistence type="predicted"/>
<accession>X1VPJ6</accession>
<organism evidence="1">
    <name type="scientific">marine sediment metagenome</name>
    <dbReference type="NCBI Taxonomy" id="412755"/>
    <lineage>
        <taxon>unclassified sequences</taxon>
        <taxon>metagenomes</taxon>
        <taxon>ecological metagenomes</taxon>
    </lineage>
</organism>
<comment type="caution">
    <text evidence="1">The sequence shown here is derived from an EMBL/GenBank/DDBJ whole genome shotgun (WGS) entry which is preliminary data.</text>
</comment>
<reference evidence="1" key="1">
    <citation type="journal article" date="2014" name="Front. Microbiol.">
        <title>High frequency of phylogenetically diverse reductive dehalogenase-homologous genes in deep subseafloor sedimentary metagenomes.</title>
        <authorList>
            <person name="Kawai M."/>
            <person name="Futagami T."/>
            <person name="Toyoda A."/>
            <person name="Takaki Y."/>
            <person name="Nishi S."/>
            <person name="Hori S."/>
            <person name="Arai W."/>
            <person name="Tsubouchi T."/>
            <person name="Morono Y."/>
            <person name="Uchiyama I."/>
            <person name="Ito T."/>
            <person name="Fujiyama A."/>
            <person name="Inagaki F."/>
            <person name="Takami H."/>
        </authorList>
    </citation>
    <scope>NUCLEOTIDE SEQUENCE</scope>
    <source>
        <strain evidence="1">Expedition CK06-06</strain>
    </source>
</reference>
<protein>
    <submittedName>
        <fullName evidence="1">Uncharacterized protein</fullName>
    </submittedName>
</protein>
<dbReference type="EMBL" id="BARW01038324">
    <property type="protein sequence ID" value="GAJ21972.1"/>
    <property type="molecule type" value="Genomic_DNA"/>
</dbReference>